<evidence type="ECO:0000256" key="3">
    <source>
        <dbReference type="ARBA" id="ARBA00022448"/>
    </source>
</evidence>
<evidence type="ECO:0000256" key="11">
    <source>
        <dbReference type="ARBA" id="ARBA00023136"/>
    </source>
</evidence>
<keyword evidence="6 12" id="KW-0812">Transmembrane</keyword>
<feature type="transmembrane region" description="Helical" evidence="12">
    <location>
        <begin position="46"/>
        <end position="72"/>
    </location>
</feature>
<dbReference type="InterPro" id="IPR036280">
    <property type="entry name" value="Multihaem_cyt_sf"/>
</dbReference>
<dbReference type="SUPFAM" id="SSF48695">
    <property type="entry name" value="Multiheme cytochromes"/>
    <property type="match status" value="1"/>
</dbReference>
<evidence type="ECO:0000256" key="4">
    <source>
        <dbReference type="ARBA" id="ARBA00022475"/>
    </source>
</evidence>
<dbReference type="PANTHER" id="PTHR30333">
    <property type="entry name" value="CYTOCHROME C-TYPE PROTEIN"/>
    <property type="match status" value="1"/>
</dbReference>
<keyword evidence="8" id="KW-0249">Electron transport</keyword>
<dbReference type="Proteomes" id="UP000782312">
    <property type="component" value="Unassembled WGS sequence"/>
</dbReference>
<keyword evidence="10" id="KW-0408">Iron</keyword>
<evidence type="ECO:0000259" key="13">
    <source>
        <dbReference type="Pfam" id="PF03264"/>
    </source>
</evidence>
<keyword evidence="9 12" id="KW-1133">Transmembrane helix</keyword>
<organism evidence="14 15">
    <name type="scientific">Tectimicrobiota bacterium</name>
    <dbReference type="NCBI Taxonomy" id="2528274"/>
    <lineage>
        <taxon>Bacteria</taxon>
        <taxon>Pseudomonadati</taxon>
        <taxon>Nitrospinota/Tectimicrobiota group</taxon>
        <taxon>Candidatus Tectimicrobiota</taxon>
    </lineage>
</organism>
<gene>
    <name evidence="14" type="ORF">HYZ11_12415</name>
</gene>
<evidence type="ECO:0000256" key="2">
    <source>
        <dbReference type="ARBA" id="ARBA00007395"/>
    </source>
</evidence>
<keyword evidence="3" id="KW-0813">Transport</keyword>
<feature type="transmembrane region" description="Helical" evidence="12">
    <location>
        <begin position="103"/>
        <end position="124"/>
    </location>
</feature>
<dbReference type="InterPro" id="IPR038266">
    <property type="entry name" value="NapC/NirT_cytc_sf"/>
</dbReference>
<keyword evidence="4" id="KW-1003">Cell membrane</keyword>
<keyword evidence="11 12" id="KW-0472">Membrane</keyword>
<feature type="domain" description="NapC/NirT cytochrome c N-terminal" evidence="13">
    <location>
        <begin position="101"/>
        <end position="188"/>
    </location>
</feature>
<dbReference type="EMBL" id="JACPUR010000030">
    <property type="protein sequence ID" value="MBI3128402.1"/>
    <property type="molecule type" value="Genomic_DNA"/>
</dbReference>
<comment type="similarity">
    <text evidence="2">Belongs to the NapC/NirT/NrfH family.</text>
</comment>
<evidence type="ECO:0000256" key="10">
    <source>
        <dbReference type="ARBA" id="ARBA00023004"/>
    </source>
</evidence>
<sequence length="504" mass="57189">MEEGRRLPRYAYNWISAAGALVAALALFAIVFLFIISMYLGTENPYLGILIYLILPMILVAGALLIPIGMYVHWRVWQRTGEVPFMRWPHLDLNIERHRNATLAFILGFMAFTLLGSVGTYQAYHFTESVTFCGQTCHAVMKPEFTTYQHSPHARVTCAECHVGAGAGWYAKSKMQGLYQVYAVTFNAFPRPIPTPITSLRPARETCEQCHWPQKFYGAMQRRFDHYRYDKENTRWTLNMLLKVGSGNPATAQESGIHWHINPAVTVEYIARDEKRQDVPWVRVTDKRSGRAEVFQDSAKPLTKEQIAKAEVRKMDCMDCHNRPSHNLFPPDYVMDLEMFAGRVDPSIPQIKLATVTAMAKDYPTEKAAMEGIEREIADFYKKNHAGFYGQKKDFVDKAIKAAQAAFRSNIFPEMRAKWSSYPNDIGHFIFPGCWRCHGGKHKSEGGKIITHNCDVCHIILSQGPGPQKEFVSSEQGLPFQHPVNVGGAERFIGCFNCHKGVKP</sequence>
<dbReference type="InterPro" id="IPR005126">
    <property type="entry name" value="NapC/NirT_cyt_c_N"/>
</dbReference>
<dbReference type="GO" id="GO:0005886">
    <property type="term" value="C:plasma membrane"/>
    <property type="evidence" value="ECO:0007669"/>
    <property type="project" value="UniProtKB-SubCell"/>
</dbReference>
<evidence type="ECO:0000256" key="7">
    <source>
        <dbReference type="ARBA" id="ARBA00022723"/>
    </source>
</evidence>
<dbReference type="PANTHER" id="PTHR30333:SF1">
    <property type="entry name" value="CYTOCHROME C-TYPE PROTEIN NAPC"/>
    <property type="match status" value="1"/>
</dbReference>
<comment type="subcellular location">
    <subcellularLocation>
        <location evidence="1">Cell membrane</location>
    </subcellularLocation>
</comment>
<keyword evidence="5" id="KW-0349">Heme</keyword>
<proteinExistence type="inferred from homology"/>
<keyword evidence="7" id="KW-0479">Metal-binding</keyword>
<dbReference type="InterPro" id="IPR051174">
    <property type="entry name" value="Cytochrome_c-type_ET"/>
</dbReference>
<evidence type="ECO:0000256" key="1">
    <source>
        <dbReference type="ARBA" id="ARBA00004236"/>
    </source>
</evidence>
<evidence type="ECO:0000256" key="6">
    <source>
        <dbReference type="ARBA" id="ARBA00022692"/>
    </source>
</evidence>
<accession>A0A932I265</accession>
<dbReference type="AlphaFoldDB" id="A0A932I265"/>
<dbReference type="GO" id="GO:0009055">
    <property type="term" value="F:electron transfer activity"/>
    <property type="evidence" value="ECO:0007669"/>
    <property type="project" value="TreeGrafter"/>
</dbReference>
<feature type="transmembrane region" description="Helical" evidence="12">
    <location>
        <begin position="12"/>
        <end position="40"/>
    </location>
</feature>
<reference evidence="14" key="1">
    <citation type="submission" date="2020-07" db="EMBL/GenBank/DDBJ databases">
        <title>Huge and variable diversity of episymbiotic CPR bacteria and DPANN archaea in groundwater ecosystems.</title>
        <authorList>
            <person name="He C.Y."/>
            <person name="Keren R."/>
            <person name="Whittaker M."/>
            <person name="Farag I.F."/>
            <person name="Doudna J."/>
            <person name="Cate J.H.D."/>
            <person name="Banfield J.F."/>
        </authorList>
    </citation>
    <scope>NUCLEOTIDE SEQUENCE</scope>
    <source>
        <strain evidence="14">NC_groundwater_763_Ag_S-0.2um_68_21</strain>
    </source>
</reference>
<dbReference type="Gene3D" id="1.10.3820.10">
    <property type="entry name" value="Di-heme elbow motif domain"/>
    <property type="match status" value="1"/>
</dbReference>
<dbReference type="GO" id="GO:0046872">
    <property type="term" value="F:metal ion binding"/>
    <property type="evidence" value="ECO:0007669"/>
    <property type="project" value="UniProtKB-KW"/>
</dbReference>
<dbReference type="GO" id="GO:0009061">
    <property type="term" value="P:anaerobic respiration"/>
    <property type="evidence" value="ECO:0007669"/>
    <property type="project" value="TreeGrafter"/>
</dbReference>
<evidence type="ECO:0000256" key="5">
    <source>
        <dbReference type="ARBA" id="ARBA00022617"/>
    </source>
</evidence>
<evidence type="ECO:0000313" key="15">
    <source>
        <dbReference type="Proteomes" id="UP000782312"/>
    </source>
</evidence>
<dbReference type="Pfam" id="PF03264">
    <property type="entry name" value="Cytochrom_NNT"/>
    <property type="match status" value="1"/>
</dbReference>
<name>A0A932I265_UNCTE</name>
<comment type="caution">
    <text evidence="14">The sequence shown here is derived from an EMBL/GenBank/DDBJ whole genome shotgun (WGS) entry which is preliminary data.</text>
</comment>
<protein>
    <submittedName>
        <fullName evidence="14">NapC/NirT family cytochrome c</fullName>
    </submittedName>
</protein>
<evidence type="ECO:0000256" key="9">
    <source>
        <dbReference type="ARBA" id="ARBA00022989"/>
    </source>
</evidence>
<evidence type="ECO:0000256" key="12">
    <source>
        <dbReference type="SAM" id="Phobius"/>
    </source>
</evidence>
<evidence type="ECO:0000256" key="8">
    <source>
        <dbReference type="ARBA" id="ARBA00022982"/>
    </source>
</evidence>
<evidence type="ECO:0000313" key="14">
    <source>
        <dbReference type="EMBL" id="MBI3128402.1"/>
    </source>
</evidence>